<proteinExistence type="inferred from homology"/>
<dbReference type="GO" id="GO:0071555">
    <property type="term" value="P:cell wall organization"/>
    <property type="evidence" value="ECO:0007669"/>
    <property type="project" value="UniProtKB-KW"/>
</dbReference>
<keyword evidence="11" id="KW-1185">Reference proteome</keyword>
<dbReference type="Pfam" id="PF00295">
    <property type="entry name" value="Glyco_hydro_28"/>
    <property type="match status" value="1"/>
</dbReference>
<evidence type="ECO:0000256" key="8">
    <source>
        <dbReference type="PROSITE-ProRule" id="PRU10052"/>
    </source>
</evidence>
<gene>
    <name evidence="10" type="ORF">ANE_LOCUS13740</name>
</gene>
<keyword evidence="5 9" id="KW-0378">Hydrolase</keyword>
<name>A0A565BNZ9_9BRAS</name>
<organism evidence="10 11">
    <name type="scientific">Arabis nemorensis</name>
    <dbReference type="NCBI Taxonomy" id="586526"/>
    <lineage>
        <taxon>Eukaryota</taxon>
        <taxon>Viridiplantae</taxon>
        <taxon>Streptophyta</taxon>
        <taxon>Embryophyta</taxon>
        <taxon>Tracheophyta</taxon>
        <taxon>Spermatophyta</taxon>
        <taxon>Magnoliopsida</taxon>
        <taxon>eudicotyledons</taxon>
        <taxon>Gunneridae</taxon>
        <taxon>Pentapetalae</taxon>
        <taxon>rosids</taxon>
        <taxon>malvids</taxon>
        <taxon>Brassicales</taxon>
        <taxon>Brassicaceae</taxon>
        <taxon>Arabideae</taxon>
        <taxon>Arabis</taxon>
    </lineage>
</organism>
<evidence type="ECO:0000256" key="9">
    <source>
        <dbReference type="RuleBase" id="RU361169"/>
    </source>
</evidence>
<evidence type="ECO:0000256" key="3">
    <source>
        <dbReference type="ARBA" id="ARBA00022512"/>
    </source>
</evidence>
<evidence type="ECO:0000256" key="6">
    <source>
        <dbReference type="ARBA" id="ARBA00023295"/>
    </source>
</evidence>
<evidence type="ECO:0000313" key="11">
    <source>
        <dbReference type="Proteomes" id="UP000489600"/>
    </source>
</evidence>
<evidence type="ECO:0000313" key="10">
    <source>
        <dbReference type="EMBL" id="VVB03296.1"/>
    </source>
</evidence>
<dbReference type="InterPro" id="IPR011050">
    <property type="entry name" value="Pectin_lyase_fold/virulence"/>
</dbReference>
<evidence type="ECO:0000256" key="1">
    <source>
        <dbReference type="ARBA" id="ARBA00004191"/>
    </source>
</evidence>
<dbReference type="PROSITE" id="PS00502">
    <property type="entry name" value="POLYGALACTURONASE"/>
    <property type="match status" value="1"/>
</dbReference>
<dbReference type="EMBL" id="CABITT030000004">
    <property type="protein sequence ID" value="VVB03296.1"/>
    <property type="molecule type" value="Genomic_DNA"/>
</dbReference>
<dbReference type="GO" id="GO:0005975">
    <property type="term" value="P:carbohydrate metabolic process"/>
    <property type="evidence" value="ECO:0007669"/>
    <property type="project" value="InterPro"/>
</dbReference>
<dbReference type="InterPro" id="IPR012334">
    <property type="entry name" value="Pectin_lyas_fold"/>
</dbReference>
<comment type="subcellular location">
    <subcellularLocation>
        <location evidence="1">Secreted</location>
        <location evidence="1">Cell wall</location>
    </subcellularLocation>
</comment>
<dbReference type="OrthoDB" id="187139at2759"/>
<keyword evidence="4" id="KW-0964">Secreted</keyword>
<evidence type="ECO:0000256" key="7">
    <source>
        <dbReference type="ARBA" id="ARBA00023316"/>
    </source>
</evidence>
<keyword evidence="3" id="KW-0134">Cell wall</keyword>
<evidence type="ECO:0000256" key="2">
    <source>
        <dbReference type="ARBA" id="ARBA00008834"/>
    </source>
</evidence>
<feature type="active site" evidence="8">
    <location>
        <position position="216"/>
    </location>
</feature>
<dbReference type="InterPro" id="IPR000743">
    <property type="entry name" value="Glyco_hydro_28"/>
</dbReference>
<dbReference type="PANTHER" id="PTHR31375">
    <property type="match status" value="1"/>
</dbReference>
<dbReference type="InterPro" id="IPR006626">
    <property type="entry name" value="PbH1"/>
</dbReference>
<dbReference type="Proteomes" id="UP000489600">
    <property type="component" value="Unassembled WGS sequence"/>
</dbReference>
<sequence>MPSFNVQRYGARGDGRTDATKPFLTAWSLACGSRARAMVYIPRGTYLVGNLVFWGPCKNIITFKIDGTLVAPANYWSIGNSGYWILFAKVNRISVTGGTIDARGAGYWSCRKKGGHCPQGARSMTFNWANDVIVTGLTSINSQATHLVINSCNNVVVRKVKLVAPDQSPNTDGLHIQASAGVTVTDSTFQTGDDCISIGPGTRNLYMSKLNCGPGHGISIGSLGRDANEAGVQNITLINSVFSGSDNGVRIKTWARQSNGFVRNVLFQNLIMKNVENPIIVDQNYCPAHQGCPSQGSGVKISQVVYRNIQGTSRSQQALTFDCSRSNPCQAIRLHDIKLTFNGRSATSTCKNIRGVKAGVVMPQGCL</sequence>
<evidence type="ECO:0008006" key="12">
    <source>
        <dbReference type="Google" id="ProtNLM"/>
    </source>
</evidence>
<dbReference type="SUPFAM" id="SSF51126">
    <property type="entry name" value="Pectin lyase-like"/>
    <property type="match status" value="1"/>
</dbReference>
<keyword evidence="6 9" id="KW-0326">Glycosidase</keyword>
<reference evidence="10" key="1">
    <citation type="submission" date="2019-07" db="EMBL/GenBank/DDBJ databases">
        <authorList>
            <person name="Dittberner H."/>
        </authorList>
    </citation>
    <scope>NUCLEOTIDE SEQUENCE [LARGE SCALE GENOMIC DNA]</scope>
</reference>
<keyword evidence="7" id="KW-0961">Cell wall biogenesis/degradation</keyword>
<protein>
    <recommendedName>
        <fullName evidence="12">Pectate lyase superfamily protein domain-containing protein</fullName>
    </recommendedName>
</protein>
<evidence type="ECO:0000256" key="4">
    <source>
        <dbReference type="ARBA" id="ARBA00022525"/>
    </source>
</evidence>
<dbReference type="Gene3D" id="2.160.20.10">
    <property type="entry name" value="Single-stranded right-handed beta-helix, Pectin lyase-like"/>
    <property type="match status" value="1"/>
</dbReference>
<dbReference type="FunFam" id="2.160.20.10:FF:000016">
    <property type="entry name" value="Polygalacturonase 7"/>
    <property type="match status" value="1"/>
</dbReference>
<accession>A0A565BNZ9</accession>
<dbReference type="GO" id="GO:0004650">
    <property type="term" value="F:polygalacturonase activity"/>
    <property type="evidence" value="ECO:0007669"/>
    <property type="project" value="InterPro"/>
</dbReference>
<dbReference type="AlphaFoldDB" id="A0A565BNZ9"/>
<dbReference type="SMART" id="SM00710">
    <property type="entry name" value="PbH1"/>
    <property type="match status" value="4"/>
</dbReference>
<evidence type="ECO:0000256" key="5">
    <source>
        <dbReference type="ARBA" id="ARBA00022801"/>
    </source>
</evidence>
<comment type="caution">
    <text evidence="10">The sequence shown here is derived from an EMBL/GenBank/DDBJ whole genome shotgun (WGS) entry which is preliminary data.</text>
</comment>
<comment type="similarity">
    <text evidence="2 9">Belongs to the glycosyl hydrolase 28 family.</text>
</comment>